<dbReference type="RefSeq" id="WP_106480563.1">
    <property type="nucleotide sequence ID" value="NZ_CP032819.1"/>
</dbReference>
<keyword evidence="2" id="KW-1185">Reference proteome</keyword>
<sequence>MKRISLIILMMGVGFSLFAQSGKLSEDKRKEFEAQKVAFFTQEMELTPEEATKFWPLYNEMQQKMRVENDKIRNLACRKDKKEASEVTEQQALKNLATILSAEQAVRDIKKEYFEKLTKALSARKVWMMIEAEQKFHHQLWKKMGKFPAPERK</sequence>
<dbReference type="AlphaFoldDB" id="A0A3Q9INV5"/>
<accession>A0A3Q9INV5</accession>
<organism evidence="1 2">
    <name type="scientific">Butyricimonas faecalis</name>
    <dbReference type="NCBI Taxonomy" id="2093856"/>
    <lineage>
        <taxon>Bacteria</taxon>
        <taxon>Pseudomonadati</taxon>
        <taxon>Bacteroidota</taxon>
        <taxon>Bacteroidia</taxon>
        <taxon>Bacteroidales</taxon>
        <taxon>Odoribacteraceae</taxon>
        <taxon>Butyricimonas</taxon>
    </lineage>
</organism>
<proteinExistence type="predicted"/>
<name>A0A3Q9INV5_9BACT</name>
<evidence type="ECO:0000313" key="2">
    <source>
        <dbReference type="Proteomes" id="UP000270673"/>
    </source>
</evidence>
<dbReference type="KEGG" id="buy:D8S85_09965"/>
<protein>
    <recommendedName>
        <fullName evidence="3">Periplasmic heavy metal sensor</fullName>
    </recommendedName>
</protein>
<gene>
    <name evidence="1" type="ORF">D8S85_09965</name>
</gene>
<reference evidence="1 2" key="1">
    <citation type="submission" date="2018-10" db="EMBL/GenBank/DDBJ databases">
        <title>Butyricimonas faecalis sp. nov., isolated from human faeces and emended description of the genus Butyricimonas.</title>
        <authorList>
            <person name="Le Roy T."/>
            <person name="Van der Smissen P."/>
            <person name="Paquot A."/>
            <person name="Delzenne N."/>
            <person name="Muccioli G."/>
            <person name="Collet J.-F."/>
            <person name="Cani P.D."/>
        </authorList>
    </citation>
    <scope>NUCLEOTIDE SEQUENCE [LARGE SCALE GENOMIC DNA]</scope>
    <source>
        <strain evidence="1 2">H184</strain>
    </source>
</reference>
<evidence type="ECO:0008006" key="3">
    <source>
        <dbReference type="Google" id="ProtNLM"/>
    </source>
</evidence>
<dbReference type="EMBL" id="CP032819">
    <property type="protein sequence ID" value="AZS29839.1"/>
    <property type="molecule type" value="Genomic_DNA"/>
</dbReference>
<dbReference type="Proteomes" id="UP000270673">
    <property type="component" value="Chromosome"/>
</dbReference>
<dbReference type="OrthoDB" id="675330at2"/>
<evidence type="ECO:0000313" key="1">
    <source>
        <dbReference type="EMBL" id="AZS29839.1"/>
    </source>
</evidence>